<proteinExistence type="predicted"/>
<gene>
    <name evidence="1" type="ORF">BDW02DRAFT_44488</name>
</gene>
<dbReference type="EMBL" id="ML975359">
    <property type="protein sequence ID" value="KAF1831608.1"/>
    <property type="molecule type" value="Genomic_DNA"/>
</dbReference>
<reference evidence="1" key="1">
    <citation type="submission" date="2020-01" db="EMBL/GenBank/DDBJ databases">
        <authorList>
            <consortium name="DOE Joint Genome Institute"/>
            <person name="Haridas S."/>
            <person name="Albert R."/>
            <person name="Binder M."/>
            <person name="Bloem J."/>
            <person name="Labutti K."/>
            <person name="Salamov A."/>
            <person name="Andreopoulos B."/>
            <person name="Baker S.E."/>
            <person name="Barry K."/>
            <person name="Bills G."/>
            <person name="Bluhm B.H."/>
            <person name="Cannon C."/>
            <person name="Castanera R."/>
            <person name="Culley D.E."/>
            <person name="Daum C."/>
            <person name="Ezra D."/>
            <person name="Gonzalez J.B."/>
            <person name="Henrissat B."/>
            <person name="Kuo A."/>
            <person name="Liang C."/>
            <person name="Lipzen A."/>
            <person name="Lutzoni F."/>
            <person name="Magnuson J."/>
            <person name="Mondo S."/>
            <person name="Nolan M."/>
            <person name="Ohm R."/>
            <person name="Pangilinan J."/>
            <person name="Park H.-J."/>
            <person name="Ramirez L."/>
            <person name="Alfaro M."/>
            <person name="Sun H."/>
            <person name="Tritt A."/>
            <person name="Yoshinaga Y."/>
            <person name="Zwiers L.-H."/>
            <person name="Turgeon B.G."/>
            <person name="Goodwin S.B."/>
            <person name="Spatafora J.W."/>
            <person name="Crous P.W."/>
            <person name="Grigoriev I.V."/>
        </authorList>
    </citation>
    <scope>NUCLEOTIDE SEQUENCE</scope>
    <source>
        <strain evidence="1">P77</strain>
    </source>
</reference>
<dbReference type="AlphaFoldDB" id="A0A6A5K320"/>
<dbReference type="Proteomes" id="UP000800040">
    <property type="component" value="Unassembled WGS sequence"/>
</dbReference>
<sequence>MKLLQLSPFIILGAAFQTYISQLALTRKVVSRPLHKALHKWQWNGEAVVQHNHRIYWVYDLCPPMVKMRCYAENARAQKKKLNTFTISPTLNSSSPIRC</sequence>
<protein>
    <submittedName>
        <fullName evidence="1">Uncharacterized protein</fullName>
    </submittedName>
</protein>
<keyword evidence="2" id="KW-1185">Reference proteome</keyword>
<evidence type="ECO:0000313" key="2">
    <source>
        <dbReference type="Proteomes" id="UP000800040"/>
    </source>
</evidence>
<name>A0A6A5K320_9PLEO</name>
<evidence type="ECO:0000313" key="1">
    <source>
        <dbReference type="EMBL" id="KAF1831608.1"/>
    </source>
</evidence>
<organism evidence="1 2">
    <name type="scientific">Decorospora gaudefroyi</name>
    <dbReference type="NCBI Taxonomy" id="184978"/>
    <lineage>
        <taxon>Eukaryota</taxon>
        <taxon>Fungi</taxon>
        <taxon>Dikarya</taxon>
        <taxon>Ascomycota</taxon>
        <taxon>Pezizomycotina</taxon>
        <taxon>Dothideomycetes</taxon>
        <taxon>Pleosporomycetidae</taxon>
        <taxon>Pleosporales</taxon>
        <taxon>Pleosporineae</taxon>
        <taxon>Pleosporaceae</taxon>
        <taxon>Decorospora</taxon>
    </lineage>
</organism>
<accession>A0A6A5K320</accession>